<evidence type="ECO:0000313" key="2">
    <source>
        <dbReference type="EMBL" id="KAF2812211.1"/>
    </source>
</evidence>
<accession>A0A6A6YTV6</accession>
<organism evidence="2">
    <name type="scientific">Mytilinidion resinicola</name>
    <dbReference type="NCBI Taxonomy" id="574789"/>
    <lineage>
        <taxon>Eukaryota</taxon>
        <taxon>Fungi</taxon>
        <taxon>Dikarya</taxon>
        <taxon>Ascomycota</taxon>
        <taxon>Pezizomycotina</taxon>
        <taxon>Dothideomycetes</taxon>
        <taxon>Pleosporomycetidae</taxon>
        <taxon>Mytilinidiales</taxon>
        <taxon>Mytilinidiaceae</taxon>
        <taxon>Mytilinidion</taxon>
    </lineage>
</organism>
<keyword evidence="3" id="KW-1185">Reference proteome</keyword>
<reference evidence="4" key="2">
    <citation type="submission" date="2020-04" db="EMBL/GenBank/DDBJ databases">
        <authorList>
            <consortium name="NCBI Genome Project"/>
        </authorList>
    </citation>
    <scope>NUCLEOTIDE SEQUENCE</scope>
    <source>
        <strain evidence="4">CBS 304.34</strain>
    </source>
</reference>
<feature type="compositionally biased region" description="Polar residues" evidence="1">
    <location>
        <begin position="314"/>
        <end position="327"/>
    </location>
</feature>
<feature type="region of interest" description="Disordered" evidence="1">
    <location>
        <begin position="1"/>
        <end position="25"/>
    </location>
</feature>
<reference evidence="4" key="3">
    <citation type="submission" date="2025-04" db="UniProtKB">
        <authorList>
            <consortium name="RefSeq"/>
        </authorList>
    </citation>
    <scope>IDENTIFICATION</scope>
    <source>
        <strain evidence="4">CBS 304.34</strain>
    </source>
</reference>
<name>A0A6A6YTV6_9PEZI</name>
<dbReference type="GeneID" id="54466142"/>
<feature type="region of interest" description="Disordered" evidence="1">
    <location>
        <begin position="130"/>
        <end position="204"/>
    </location>
</feature>
<evidence type="ECO:0000256" key="1">
    <source>
        <dbReference type="SAM" id="MobiDB-lite"/>
    </source>
</evidence>
<gene>
    <name evidence="2 4" type="ORF">BDZ99DRAFT_518066</name>
</gene>
<feature type="region of interest" description="Disordered" evidence="1">
    <location>
        <begin position="314"/>
        <end position="347"/>
    </location>
</feature>
<sequence length="347" mass="38681">MPPKRNSRRAAAAGTANPAPPRVRPGILPRHRGRAYFTDELLPYDPDQTRYIYRNFGRYREAEWRAEEAASAHQRDAMADMLAVVGFDATIAEGLHHLNALPVRARSVPSRARAVRLAVPAVAPVALVAAEEDEEEDEVVEEAVEEPEAEEAEEEAEEAQEAEEEEGKDEEEEDDEEEDAAAAGPSTSKKFFPSEQNRDYKTNPVALGVPEPALFAIRGHIKGVQTTKTYAGAANFDWNNKKSVTTLLQWRNQIYRRSGAPKRNARFFSTAETQWLENYWAQVLRDVRSDPAARLPPQTDIVAAFNAAFPAAQRSQASISSNFNRAGSRSRRLKEEAEGVIRGRQGR</sequence>
<proteinExistence type="predicted"/>
<dbReference type="AlphaFoldDB" id="A0A6A6YTV6"/>
<evidence type="ECO:0000313" key="4">
    <source>
        <dbReference type="RefSeq" id="XP_033579175.1"/>
    </source>
</evidence>
<reference evidence="2 4" key="1">
    <citation type="journal article" date="2020" name="Stud. Mycol.">
        <title>101 Dothideomycetes genomes: a test case for predicting lifestyles and emergence of pathogens.</title>
        <authorList>
            <person name="Haridas S."/>
            <person name="Albert R."/>
            <person name="Binder M."/>
            <person name="Bloem J."/>
            <person name="Labutti K."/>
            <person name="Salamov A."/>
            <person name="Andreopoulos B."/>
            <person name="Baker S."/>
            <person name="Barry K."/>
            <person name="Bills G."/>
            <person name="Bluhm B."/>
            <person name="Cannon C."/>
            <person name="Castanera R."/>
            <person name="Culley D."/>
            <person name="Daum C."/>
            <person name="Ezra D."/>
            <person name="Gonzalez J."/>
            <person name="Henrissat B."/>
            <person name="Kuo A."/>
            <person name="Liang C."/>
            <person name="Lipzen A."/>
            <person name="Lutzoni F."/>
            <person name="Magnuson J."/>
            <person name="Mondo S."/>
            <person name="Nolan M."/>
            <person name="Ohm R."/>
            <person name="Pangilinan J."/>
            <person name="Park H.-J."/>
            <person name="Ramirez L."/>
            <person name="Alfaro M."/>
            <person name="Sun H."/>
            <person name="Tritt A."/>
            <person name="Yoshinaga Y."/>
            <person name="Zwiers L.-H."/>
            <person name="Turgeon B."/>
            <person name="Goodwin S."/>
            <person name="Spatafora J."/>
            <person name="Crous P."/>
            <person name="Grigoriev I."/>
        </authorList>
    </citation>
    <scope>NUCLEOTIDE SEQUENCE</scope>
    <source>
        <strain evidence="2 4">CBS 304.34</strain>
    </source>
</reference>
<dbReference type="EMBL" id="MU003697">
    <property type="protein sequence ID" value="KAF2812211.1"/>
    <property type="molecule type" value="Genomic_DNA"/>
</dbReference>
<dbReference type="Proteomes" id="UP000504636">
    <property type="component" value="Unplaced"/>
</dbReference>
<protein>
    <submittedName>
        <fullName evidence="2 4">Uncharacterized protein</fullName>
    </submittedName>
</protein>
<feature type="compositionally biased region" description="Acidic residues" evidence="1">
    <location>
        <begin position="130"/>
        <end position="180"/>
    </location>
</feature>
<evidence type="ECO:0000313" key="3">
    <source>
        <dbReference type="Proteomes" id="UP000504636"/>
    </source>
</evidence>
<dbReference type="OrthoDB" id="3800368at2759"/>
<dbReference type="RefSeq" id="XP_033579175.1">
    <property type="nucleotide sequence ID" value="XM_033725249.1"/>
</dbReference>